<keyword evidence="3" id="KW-0997">Cell inner membrane</keyword>
<dbReference type="InterPro" id="IPR020846">
    <property type="entry name" value="MFS_dom"/>
</dbReference>
<keyword evidence="4 7" id="KW-0812">Transmembrane</keyword>
<evidence type="ECO:0000256" key="1">
    <source>
        <dbReference type="ARBA" id="ARBA00004429"/>
    </source>
</evidence>
<evidence type="ECO:0000313" key="9">
    <source>
        <dbReference type="EMBL" id="SUH12473.1"/>
    </source>
</evidence>
<evidence type="ECO:0000256" key="6">
    <source>
        <dbReference type="ARBA" id="ARBA00023136"/>
    </source>
</evidence>
<keyword evidence="2" id="KW-1003">Cell membrane</keyword>
<accession>A0A379W0H5</accession>
<keyword evidence="6 7" id="KW-0472">Membrane</keyword>
<feature type="transmembrane region" description="Helical" evidence="7">
    <location>
        <begin position="20"/>
        <end position="42"/>
    </location>
</feature>
<dbReference type="GO" id="GO:0005886">
    <property type="term" value="C:plasma membrane"/>
    <property type="evidence" value="ECO:0007669"/>
    <property type="project" value="UniProtKB-SubCell"/>
</dbReference>
<evidence type="ECO:0000256" key="7">
    <source>
        <dbReference type="SAM" id="Phobius"/>
    </source>
</evidence>
<evidence type="ECO:0000259" key="8">
    <source>
        <dbReference type="PROSITE" id="PS50850"/>
    </source>
</evidence>
<organism evidence="9 10">
    <name type="scientific">Salmonella enterica I</name>
    <dbReference type="NCBI Taxonomy" id="59201"/>
    <lineage>
        <taxon>Bacteria</taxon>
        <taxon>Pseudomonadati</taxon>
        <taxon>Pseudomonadota</taxon>
        <taxon>Gammaproteobacteria</taxon>
        <taxon>Enterobacterales</taxon>
        <taxon>Enterobacteriaceae</taxon>
        <taxon>Salmonella</taxon>
    </lineage>
</organism>
<gene>
    <name evidence="9" type="primary">gudP_1</name>
    <name evidence="9" type="ORF">NCTC8258_00078</name>
</gene>
<feature type="transmembrane region" description="Helical" evidence="7">
    <location>
        <begin position="138"/>
        <end position="161"/>
    </location>
</feature>
<evidence type="ECO:0000256" key="2">
    <source>
        <dbReference type="ARBA" id="ARBA00022475"/>
    </source>
</evidence>
<proteinExistence type="predicted"/>
<dbReference type="SUPFAM" id="SSF103473">
    <property type="entry name" value="MFS general substrate transporter"/>
    <property type="match status" value="1"/>
</dbReference>
<dbReference type="EMBL" id="UGXS01000004">
    <property type="protein sequence ID" value="SUH12473.1"/>
    <property type="molecule type" value="Genomic_DNA"/>
</dbReference>
<dbReference type="Pfam" id="PF07690">
    <property type="entry name" value="MFS_1"/>
    <property type="match status" value="1"/>
</dbReference>
<dbReference type="GO" id="GO:0022857">
    <property type="term" value="F:transmembrane transporter activity"/>
    <property type="evidence" value="ECO:0007669"/>
    <property type="project" value="InterPro"/>
</dbReference>
<keyword evidence="5 7" id="KW-1133">Transmembrane helix</keyword>
<evidence type="ECO:0000313" key="10">
    <source>
        <dbReference type="Proteomes" id="UP000255509"/>
    </source>
</evidence>
<dbReference type="InterPro" id="IPR011701">
    <property type="entry name" value="MFS"/>
</dbReference>
<evidence type="ECO:0000256" key="3">
    <source>
        <dbReference type="ARBA" id="ARBA00022519"/>
    </source>
</evidence>
<dbReference type="Proteomes" id="UP000255509">
    <property type="component" value="Unassembled WGS sequence"/>
</dbReference>
<protein>
    <submittedName>
        <fullName evidence="9">Membrane protein</fullName>
    </submittedName>
</protein>
<evidence type="ECO:0000256" key="4">
    <source>
        <dbReference type="ARBA" id="ARBA00022692"/>
    </source>
</evidence>
<dbReference type="PROSITE" id="PS50850">
    <property type="entry name" value="MFS"/>
    <property type="match status" value="1"/>
</dbReference>
<dbReference type="Gene3D" id="1.20.1250.20">
    <property type="entry name" value="MFS general substrate transporter like domains"/>
    <property type="match status" value="1"/>
</dbReference>
<reference evidence="9 10" key="1">
    <citation type="submission" date="2018-06" db="EMBL/GenBank/DDBJ databases">
        <authorList>
            <consortium name="Pathogen Informatics"/>
            <person name="Doyle S."/>
        </authorList>
    </citation>
    <scope>NUCLEOTIDE SEQUENCE [LARGE SCALE GENOMIC DNA]</scope>
    <source>
        <strain evidence="9 10">NCTC8258</strain>
    </source>
</reference>
<feature type="transmembrane region" description="Helical" evidence="7">
    <location>
        <begin position="49"/>
        <end position="67"/>
    </location>
</feature>
<dbReference type="AlphaFoldDB" id="A0A379W0H5"/>
<feature type="transmembrane region" description="Helical" evidence="7">
    <location>
        <begin position="109"/>
        <end position="132"/>
    </location>
</feature>
<name>A0A379W0H5_SALET</name>
<sequence>MITWLPTYLKSARGFSWAEMGWLASLPFVLSIFAKAAAGVFVDKIGRSAPILMVLMFFAGVSIYFGTITEHKYMSAVLLSFAVAFCTMGTPVAWTLLQGMIPGKSISAASGVMNGVANGLSSLSPVFIGLFISITGTYTGGLLCLVFISAIAVVSALILTIKKY</sequence>
<evidence type="ECO:0000256" key="5">
    <source>
        <dbReference type="ARBA" id="ARBA00022989"/>
    </source>
</evidence>
<feature type="domain" description="Major facilitator superfamily (MFS) profile" evidence="8">
    <location>
        <begin position="1"/>
        <end position="164"/>
    </location>
</feature>
<feature type="transmembrane region" description="Helical" evidence="7">
    <location>
        <begin position="73"/>
        <end position="97"/>
    </location>
</feature>
<comment type="subcellular location">
    <subcellularLocation>
        <location evidence="1">Cell inner membrane</location>
        <topology evidence="1">Multi-pass membrane protein</topology>
    </subcellularLocation>
</comment>
<dbReference type="InterPro" id="IPR036259">
    <property type="entry name" value="MFS_trans_sf"/>
</dbReference>